<organism evidence="1 2">
    <name type="scientific">Irpex rosettiformis</name>
    <dbReference type="NCBI Taxonomy" id="378272"/>
    <lineage>
        <taxon>Eukaryota</taxon>
        <taxon>Fungi</taxon>
        <taxon>Dikarya</taxon>
        <taxon>Basidiomycota</taxon>
        <taxon>Agaricomycotina</taxon>
        <taxon>Agaricomycetes</taxon>
        <taxon>Polyporales</taxon>
        <taxon>Irpicaceae</taxon>
        <taxon>Irpex</taxon>
    </lineage>
</organism>
<dbReference type="Proteomes" id="UP001055072">
    <property type="component" value="Unassembled WGS sequence"/>
</dbReference>
<dbReference type="EMBL" id="MU274911">
    <property type="protein sequence ID" value="KAI0089334.1"/>
    <property type="molecule type" value="Genomic_DNA"/>
</dbReference>
<reference evidence="1" key="1">
    <citation type="journal article" date="2021" name="Environ. Microbiol.">
        <title>Gene family expansions and transcriptome signatures uncover fungal adaptations to wood decay.</title>
        <authorList>
            <person name="Hage H."/>
            <person name="Miyauchi S."/>
            <person name="Viragh M."/>
            <person name="Drula E."/>
            <person name="Min B."/>
            <person name="Chaduli D."/>
            <person name="Navarro D."/>
            <person name="Favel A."/>
            <person name="Norest M."/>
            <person name="Lesage-Meessen L."/>
            <person name="Balint B."/>
            <person name="Merenyi Z."/>
            <person name="de Eugenio L."/>
            <person name="Morin E."/>
            <person name="Martinez A.T."/>
            <person name="Baldrian P."/>
            <person name="Stursova M."/>
            <person name="Martinez M.J."/>
            <person name="Novotny C."/>
            <person name="Magnuson J.K."/>
            <person name="Spatafora J.W."/>
            <person name="Maurice S."/>
            <person name="Pangilinan J."/>
            <person name="Andreopoulos W."/>
            <person name="LaButti K."/>
            <person name="Hundley H."/>
            <person name="Na H."/>
            <person name="Kuo A."/>
            <person name="Barry K."/>
            <person name="Lipzen A."/>
            <person name="Henrissat B."/>
            <person name="Riley R."/>
            <person name="Ahrendt S."/>
            <person name="Nagy L.G."/>
            <person name="Grigoriev I.V."/>
            <person name="Martin F."/>
            <person name="Rosso M.N."/>
        </authorList>
    </citation>
    <scope>NUCLEOTIDE SEQUENCE</scope>
    <source>
        <strain evidence="1">CBS 384.51</strain>
    </source>
</reference>
<sequence length="588" mass="65970">MDDSSSLPLPIDSPPISRVPSYIQFGAPKRAMASFENLVALANYEERLREARKIVWRDRGEPPADVDGLWECFEHAARGGLRAGGLAFAIRSGVNFILLMTRIKKIPRSYRFAVIRQALFGSDSFRFAAMLGLFVSIYKFILNSLPILLPGSLGGNTSHRRHVSHSRTRRKFLSDYPRGSEALLAASATPFDDVEEGDIEIGRGRLTSERKARLSLSTQEYLRKRTKRWHSVIAGAVAGGAAILCEKRGRRVTIAQQLFVRGLQGSYNAFSDKHNFKIPHGDVLVFSLCCGQILYGFLLRPDTLPRAYVHWIQEAGKIPKESVSMNRDLVRDHFFKFSDMNKIINRPDITPSNLTDLLSRQALALADTPSWGPFFGPCSAVHPSLDSCLNVPLNRFWEVFKWMFPIYGALHLIPMVLFKRKTVLREPAKMLVRAGWGTARSSAFLGVFVVIYQSFFCWKHSTWVSLMALRSPKAQSILAALAKLLPQSLVDLLLSKPSFWLGGLLSGLSLFVEEARRRPELAMYVLPKGLESAWVMARGKRLVPRTGQYGEALLTAIGMGMVMSIYQNDPQHLSGLVRRILYQFVGPN</sequence>
<gene>
    <name evidence="1" type="ORF">BDY19DRAFT_889944</name>
</gene>
<name>A0ACB8U5F1_9APHY</name>
<accession>A0ACB8U5F1</accession>
<evidence type="ECO:0000313" key="1">
    <source>
        <dbReference type="EMBL" id="KAI0089334.1"/>
    </source>
</evidence>
<evidence type="ECO:0000313" key="2">
    <source>
        <dbReference type="Proteomes" id="UP001055072"/>
    </source>
</evidence>
<comment type="caution">
    <text evidence="1">The sequence shown here is derived from an EMBL/GenBank/DDBJ whole genome shotgun (WGS) entry which is preliminary data.</text>
</comment>
<keyword evidence="2" id="KW-1185">Reference proteome</keyword>
<protein>
    <submittedName>
        <fullName evidence="1">Uncharacterized protein</fullName>
    </submittedName>
</protein>
<proteinExistence type="predicted"/>